<gene>
    <name evidence="1" type="ORF">TGAM01_v210980</name>
</gene>
<keyword evidence="2" id="KW-1185">Reference proteome</keyword>
<dbReference type="AlphaFoldDB" id="A0A2P4Z794"/>
<evidence type="ECO:0000313" key="2">
    <source>
        <dbReference type="Proteomes" id="UP000054821"/>
    </source>
</evidence>
<reference evidence="1 2" key="1">
    <citation type="journal article" date="2016" name="Genome Announc.">
        <title>Draft Whole-Genome Sequence of Trichoderma gamsii T6085, a Promising Biocontrol Agent of Fusarium Head Blight on Wheat.</title>
        <authorList>
            <person name="Baroncelli R."/>
            <person name="Zapparata A."/>
            <person name="Piaggeschi G."/>
            <person name="Sarrocco S."/>
            <person name="Vannacci G."/>
        </authorList>
    </citation>
    <scope>NUCLEOTIDE SEQUENCE [LARGE SCALE GENOMIC DNA]</scope>
    <source>
        <strain evidence="1 2">T6085</strain>
    </source>
</reference>
<proteinExistence type="predicted"/>
<dbReference type="EMBL" id="JPDN02000081">
    <property type="protein sequence ID" value="PON20158.1"/>
    <property type="molecule type" value="Genomic_DNA"/>
</dbReference>
<sequence>MPWGVSYRNFTVTVLAYKDLAVSSGASSFHVVAGTCTQPDSITVLLYLSRYTRHIKKAWATSQTVCERRKQGKISSLNALENSFRPLNQRMEISDFKSTTPNQ</sequence>
<dbReference type="RefSeq" id="XP_024404313.1">
    <property type="nucleotide sequence ID" value="XM_024550944.1"/>
</dbReference>
<protein>
    <submittedName>
        <fullName evidence="1">Uncharacterized protein</fullName>
    </submittedName>
</protein>
<accession>A0A2P4Z794</accession>
<organism evidence="1 2">
    <name type="scientific">Trichoderma gamsii</name>
    <dbReference type="NCBI Taxonomy" id="398673"/>
    <lineage>
        <taxon>Eukaryota</taxon>
        <taxon>Fungi</taxon>
        <taxon>Dikarya</taxon>
        <taxon>Ascomycota</taxon>
        <taxon>Pezizomycotina</taxon>
        <taxon>Sordariomycetes</taxon>
        <taxon>Hypocreomycetidae</taxon>
        <taxon>Hypocreales</taxon>
        <taxon>Hypocreaceae</taxon>
        <taxon>Trichoderma</taxon>
    </lineage>
</organism>
<name>A0A2P4Z794_9HYPO</name>
<evidence type="ECO:0000313" key="1">
    <source>
        <dbReference type="EMBL" id="PON20158.1"/>
    </source>
</evidence>
<dbReference type="Proteomes" id="UP000054821">
    <property type="component" value="Unassembled WGS sequence"/>
</dbReference>
<comment type="caution">
    <text evidence="1">The sequence shown here is derived from an EMBL/GenBank/DDBJ whole genome shotgun (WGS) entry which is preliminary data.</text>
</comment>
<dbReference type="GeneID" id="36347975"/>